<evidence type="ECO:0000256" key="4">
    <source>
        <dbReference type="ARBA" id="ARBA00023136"/>
    </source>
</evidence>
<feature type="transmembrane region" description="Helical" evidence="5">
    <location>
        <begin position="221"/>
        <end position="239"/>
    </location>
</feature>
<evidence type="ECO:0000313" key="8">
    <source>
        <dbReference type="Proteomes" id="UP001285855"/>
    </source>
</evidence>
<dbReference type="EMBL" id="JAXDAE010000002">
    <property type="protein sequence ID" value="MDY2586481.1"/>
    <property type="molecule type" value="Genomic_DNA"/>
</dbReference>
<dbReference type="Proteomes" id="UP001285855">
    <property type="component" value="Unassembled WGS sequence"/>
</dbReference>
<keyword evidence="3 5" id="KW-1133">Transmembrane helix</keyword>
<evidence type="ECO:0000256" key="5">
    <source>
        <dbReference type="SAM" id="Phobius"/>
    </source>
</evidence>
<organism evidence="7 8">
    <name type="scientific">Winogradskyella aquimaris</name>
    <dbReference type="NCBI Taxonomy" id="864074"/>
    <lineage>
        <taxon>Bacteria</taxon>
        <taxon>Pseudomonadati</taxon>
        <taxon>Bacteroidota</taxon>
        <taxon>Flavobacteriia</taxon>
        <taxon>Flavobacteriales</taxon>
        <taxon>Flavobacteriaceae</taxon>
        <taxon>Winogradskyella</taxon>
    </lineage>
</organism>
<dbReference type="GO" id="GO:0016874">
    <property type="term" value="F:ligase activity"/>
    <property type="evidence" value="ECO:0007669"/>
    <property type="project" value="UniProtKB-KW"/>
</dbReference>
<evidence type="ECO:0000259" key="6">
    <source>
        <dbReference type="Pfam" id="PF04932"/>
    </source>
</evidence>
<keyword evidence="4 5" id="KW-0472">Membrane</keyword>
<feature type="transmembrane region" description="Helical" evidence="5">
    <location>
        <begin position="371"/>
        <end position="394"/>
    </location>
</feature>
<keyword evidence="8" id="KW-1185">Reference proteome</keyword>
<dbReference type="Pfam" id="PF04932">
    <property type="entry name" value="Wzy_C"/>
    <property type="match status" value="1"/>
</dbReference>
<proteinExistence type="predicted"/>
<feature type="domain" description="O-antigen ligase-related" evidence="6">
    <location>
        <begin position="183"/>
        <end position="351"/>
    </location>
</feature>
<comment type="caution">
    <text evidence="7">The sequence shown here is derived from an EMBL/GenBank/DDBJ whole genome shotgun (WGS) entry which is preliminary data.</text>
</comment>
<accession>A0ABU5EKJ9</accession>
<reference evidence="7 8" key="1">
    <citation type="submission" date="2023-11" db="EMBL/GenBank/DDBJ databases">
        <title>Winogradskyella pelagius sp. nov., isolated from coastal sediment.</title>
        <authorList>
            <person name="Li F."/>
        </authorList>
    </citation>
    <scope>NUCLEOTIDE SEQUENCE [LARGE SCALE GENOMIC DNA]</scope>
    <source>
        <strain evidence="7 8">KCTC 23502</strain>
    </source>
</reference>
<feature type="transmembrane region" description="Helical" evidence="5">
    <location>
        <begin position="55"/>
        <end position="75"/>
    </location>
</feature>
<name>A0ABU5EKJ9_9FLAO</name>
<feature type="transmembrane region" description="Helical" evidence="5">
    <location>
        <begin position="13"/>
        <end position="43"/>
    </location>
</feature>
<dbReference type="PANTHER" id="PTHR37422:SF17">
    <property type="entry name" value="O-ANTIGEN LIGASE"/>
    <property type="match status" value="1"/>
</dbReference>
<feature type="transmembrane region" description="Helical" evidence="5">
    <location>
        <begin position="87"/>
        <end position="103"/>
    </location>
</feature>
<evidence type="ECO:0000256" key="2">
    <source>
        <dbReference type="ARBA" id="ARBA00022692"/>
    </source>
</evidence>
<keyword evidence="7" id="KW-0436">Ligase</keyword>
<protein>
    <submittedName>
        <fullName evidence="7">O-antigen ligase family protein</fullName>
    </submittedName>
</protein>
<evidence type="ECO:0000313" key="7">
    <source>
        <dbReference type="EMBL" id="MDY2586481.1"/>
    </source>
</evidence>
<sequence>MRLILHKDSLYKWIYAIALITPFLVRSFEFNVITAILFLTISVADCNLRISKNMIISFTILALIFSLGFVVHFFYENTLYDVAKDTLYLLKPLIYMLLGYFIASKIKDKDLIFKTIIYVGIILAIIHFITVLFFLIDTADYKISAIRNIGGKDNFVELLVCALLIFNKKNKYFELKLKYKKLVYFVLAISFIMYFSRTMMVALLIILLAANGYARLSQRTLIILSSLFLAVLIFYRILFSLDIDRGAEGFEGFLYKIKIAPSEIFSFDVNLKDAAERWDKWRSYEALKALEEVSDTPGGIGFVFGKGLGSLIDLGFEAQLGKEPMRYIPKIHNGYVYIIFKTGIIGLIFYLLFFTNLYLQTYKKVRTIKSGFINNMIAAIALFYIFTSLIISGIFNPEDVITLFLGALLFLQHHYREAR</sequence>
<feature type="transmembrane region" description="Helical" evidence="5">
    <location>
        <begin position="335"/>
        <end position="359"/>
    </location>
</feature>
<dbReference type="PANTHER" id="PTHR37422">
    <property type="entry name" value="TEICHURONIC ACID BIOSYNTHESIS PROTEIN TUAE"/>
    <property type="match status" value="1"/>
</dbReference>
<dbReference type="InterPro" id="IPR007016">
    <property type="entry name" value="O-antigen_ligase-rel_domated"/>
</dbReference>
<comment type="subcellular location">
    <subcellularLocation>
        <location evidence="1">Membrane</location>
        <topology evidence="1">Multi-pass membrane protein</topology>
    </subcellularLocation>
</comment>
<evidence type="ECO:0000256" key="1">
    <source>
        <dbReference type="ARBA" id="ARBA00004141"/>
    </source>
</evidence>
<evidence type="ECO:0000256" key="3">
    <source>
        <dbReference type="ARBA" id="ARBA00022989"/>
    </source>
</evidence>
<dbReference type="InterPro" id="IPR051533">
    <property type="entry name" value="WaaL-like"/>
</dbReference>
<feature type="transmembrane region" description="Helical" evidence="5">
    <location>
        <begin position="182"/>
        <end position="209"/>
    </location>
</feature>
<gene>
    <name evidence="7" type="ORF">SNF14_03975</name>
</gene>
<dbReference type="RefSeq" id="WP_320554850.1">
    <property type="nucleotide sequence ID" value="NZ_JAXDAE010000002.1"/>
</dbReference>
<keyword evidence="2 5" id="KW-0812">Transmembrane</keyword>
<feature type="transmembrane region" description="Helical" evidence="5">
    <location>
        <begin position="115"/>
        <end position="136"/>
    </location>
</feature>